<dbReference type="InterPro" id="IPR057001">
    <property type="entry name" value="RYYR-CCHC"/>
</dbReference>
<protein>
    <recommendedName>
        <fullName evidence="1">RYYR-CCHC domain-containing protein</fullName>
    </recommendedName>
</protein>
<evidence type="ECO:0000313" key="3">
    <source>
        <dbReference type="WBParaSite" id="ACRNAN_Path_1184.g4585.t1"/>
    </source>
</evidence>
<organism evidence="2 3">
    <name type="scientific">Acrobeloides nanus</name>
    <dbReference type="NCBI Taxonomy" id="290746"/>
    <lineage>
        <taxon>Eukaryota</taxon>
        <taxon>Metazoa</taxon>
        <taxon>Ecdysozoa</taxon>
        <taxon>Nematoda</taxon>
        <taxon>Chromadorea</taxon>
        <taxon>Rhabditida</taxon>
        <taxon>Tylenchina</taxon>
        <taxon>Cephalobomorpha</taxon>
        <taxon>Cephaloboidea</taxon>
        <taxon>Cephalobidae</taxon>
        <taxon>Acrobeloides</taxon>
    </lineage>
</organism>
<feature type="domain" description="RYYR-CCHC" evidence="1">
    <location>
        <begin position="266"/>
        <end position="342"/>
    </location>
</feature>
<accession>A0A914BWU2</accession>
<sequence length="461" mass="53712">MFNQAAPWLIILFNTITMREKRSIFTLEQLRRKIYELTGVVVAIATLSDKVQKKAYDVSQDKHENEQHIYKNTSKNRNVRIVIVELTSGNEFELCFDCTSLFHYLHHPDASFALKIVDEDKPQDLEFHEGEESFYELPLSTENAEFYDDPDVFYVEDNSEAEIYSDTQIGNFEDNQHESIHEHSEMLTDQRVFEQEVECEDDELPPRLYPEVERENFVIISGEKAQKTVNIDNTLSPHQANDTISTVDHEKFLDPSLQPETSTRAEFLLSKNCTPTLLTVPCSNGYVRQYRLSCDKGQIKYYRCSRCDYICRKLHLKLRSYVKVKNGQVITDLETVEHHPSCLPIPALQAIAKDIDRKCRLRVKKQKTLPKISYHQGLEDLMKIASKKNLNVNPEKLQSYFPSWKGVRVQYRRLLGQCAHPKAQEIKSSKFPTRYRSKDMPKKILEPETMVINVDHLDDIL</sequence>
<dbReference type="AlphaFoldDB" id="A0A914BWU2"/>
<name>A0A914BWU2_9BILA</name>
<proteinExistence type="predicted"/>
<dbReference type="Pfam" id="PF23674">
    <property type="entry name" value="RYYR-CCHC"/>
    <property type="match status" value="1"/>
</dbReference>
<keyword evidence="2" id="KW-1185">Reference proteome</keyword>
<dbReference type="WBParaSite" id="ACRNAN_Path_1184.g4585.t1">
    <property type="protein sequence ID" value="ACRNAN_Path_1184.g4585.t1"/>
    <property type="gene ID" value="ACRNAN_Path_1184.g4585"/>
</dbReference>
<reference evidence="3" key="1">
    <citation type="submission" date="2022-11" db="UniProtKB">
        <authorList>
            <consortium name="WormBaseParasite"/>
        </authorList>
    </citation>
    <scope>IDENTIFICATION</scope>
</reference>
<evidence type="ECO:0000259" key="1">
    <source>
        <dbReference type="Pfam" id="PF23674"/>
    </source>
</evidence>
<dbReference type="Proteomes" id="UP000887540">
    <property type="component" value="Unplaced"/>
</dbReference>
<evidence type="ECO:0000313" key="2">
    <source>
        <dbReference type="Proteomes" id="UP000887540"/>
    </source>
</evidence>